<accession>T0ZR47</accession>
<proteinExistence type="predicted"/>
<feature type="non-terminal residue" evidence="2">
    <location>
        <position position="1"/>
    </location>
</feature>
<keyword evidence="2" id="KW-0695">RNA-directed DNA polymerase</keyword>
<dbReference type="PANTHER" id="PTHR34047:SF8">
    <property type="entry name" value="PROTEIN YKFC"/>
    <property type="match status" value="1"/>
</dbReference>
<organism evidence="2">
    <name type="scientific">mine drainage metagenome</name>
    <dbReference type="NCBI Taxonomy" id="410659"/>
    <lineage>
        <taxon>unclassified sequences</taxon>
        <taxon>metagenomes</taxon>
        <taxon>ecological metagenomes</taxon>
    </lineage>
</organism>
<comment type="caution">
    <text evidence="2">The sequence shown here is derived from an EMBL/GenBank/DDBJ whole genome shotgun (WGS) entry which is preliminary data.</text>
</comment>
<dbReference type="PROSITE" id="PS50878">
    <property type="entry name" value="RT_POL"/>
    <property type="match status" value="1"/>
</dbReference>
<evidence type="ECO:0000259" key="1">
    <source>
        <dbReference type="PROSITE" id="PS50878"/>
    </source>
</evidence>
<dbReference type="InterPro" id="IPR051083">
    <property type="entry name" value="GrpII_Intron_Splice-Mob/Def"/>
</dbReference>
<dbReference type="Pfam" id="PF00078">
    <property type="entry name" value="RVT_1"/>
    <property type="match status" value="1"/>
</dbReference>
<dbReference type="SUPFAM" id="SSF56672">
    <property type="entry name" value="DNA/RNA polymerases"/>
    <property type="match status" value="1"/>
</dbReference>
<reference evidence="2" key="1">
    <citation type="submission" date="2013-08" db="EMBL/GenBank/DDBJ databases">
        <authorList>
            <person name="Mendez C."/>
            <person name="Richter M."/>
            <person name="Ferrer M."/>
            <person name="Sanchez J."/>
        </authorList>
    </citation>
    <scope>NUCLEOTIDE SEQUENCE</scope>
</reference>
<reference evidence="2" key="2">
    <citation type="journal article" date="2014" name="ISME J.">
        <title>Microbial stratification in low pH oxic and suboxic macroscopic growths along an acid mine drainage.</title>
        <authorList>
            <person name="Mendez-Garcia C."/>
            <person name="Mesa V."/>
            <person name="Sprenger R.R."/>
            <person name="Richter M."/>
            <person name="Diez M.S."/>
            <person name="Solano J."/>
            <person name="Bargiela R."/>
            <person name="Golyshina O.V."/>
            <person name="Manteca A."/>
            <person name="Ramos J.L."/>
            <person name="Gallego J.R."/>
            <person name="Llorente I."/>
            <person name="Martins Dos Santos V.A."/>
            <person name="Jensen O.N."/>
            <person name="Pelaez A.I."/>
            <person name="Sanchez J."/>
            <person name="Ferrer M."/>
        </authorList>
    </citation>
    <scope>NUCLEOTIDE SEQUENCE</scope>
</reference>
<keyword evidence="2" id="KW-0808">Transferase</keyword>
<dbReference type="PANTHER" id="PTHR34047">
    <property type="entry name" value="NUCLEAR INTRON MATURASE 1, MITOCHONDRIAL-RELATED"/>
    <property type="match status" value="1"/>
</dbReference>
<dbReference type="CDD" id="cd01651">
    <property type="entry name" value="RT_G2_intron"/>
    <property type="match status" value="1"/>
</dbReference>
<protein>
    <submittedName>
        <fullName evidence="2">RNA-directed DNA polymerase (Reverse transcriptase)</fullName>
        <ecNumber evidence="2">2.7.7.49</ecNumber>
    </submittedName>
</protein>
<dbReference type="InterPro" id="IPR000477">
    <property type="entry name" value="RT_dom"/>
</dbReference>
<dbReference type="InterPro" id="IPR043502">
    <property type="entry name" value="DNA/RNA_pol_sf"/>
</dbReference>
<name>T0ZR47_9ZZZZ</name>
<dbReference type="EMBL" id="AUZY01008180">
    <property type="protein sequence ID" value="EQD47098.1"/>
    <property type="molecule type" value="Genomic_DNA"/>
</dbReference>
<feature type="non-terminal residue" evidence="2">
    <location>
        <position position="117"/>
    </location>
</feature>
<gene>
    <name evidence="2" type="ORF">B1B_12482</name>
</gene>
<dbReference type="AlphaFoldDB" id="T0ZR47"/>
<feature type="domain" description="Reverse transcriptase" evidence="1">
    <location>
        <begin position="1"/>
        <end position="117"/>
    </location>
</feature>
<evidence type="ECO:0000313" key="2">
    <source>
        <dbReference type="EMBL" id="EQD47098.1"/>
    </source>
</evidence>
<dbReference type="EC" id="2.7.7.49" evidence="2"/>
<dbReference type="GO" id="GO:0003964">
    <property type="term" value="F:RNA-directed DNA polymerase activity"/>
    <property type="evidence" value="ECO:0007669"/>
    <property type="project" value="UniProtKB-KW"/>
</dbReference>
<keyword evidence="2" id="KW-0548">Nucleotidyltransferase</keyword>
<sequence>SYGFRPERSAHDAVDEVTKWLNFGCEQVIDVDIEGCFDNIPKHPLMEAVARRVVDGAMLKLIRQWLDCGVMEGDSLHATDRGTPQGSPLSPLLANVYLDRLDKAWKASGLESRWGAN</sequence>